<dbReference type="GO" id="GO:0031120">
    <property type="term" value="P:snRNA pseudouridine synthesis"/>
    <property type="evidence" value="ECO:0007669"/>
    <property type="project" value="UniProtKB-UniRule"/>
</dbReference>
<dbReference type="Gene3D" id="3.30.1330.30">
    <property type="match status" value="1"/>
</dbReference>
<dbReference type="InterPro" id="IPR002415">
    <property type="entry name" value="H/ACA_rnp_Nhp2-like"/>
</dbReference>
<dbReference type="InterPro" id="IPR029064">
    <property type="entry name" value="Ribosomal_eL30-like_sf"/>
</dbReference>
<dbReference type="GO" id="GO:0031429">
    <property type="term" value="C:box H/ACA snoRNP complex"/>
    <property type="evidence" value="ECO:0007669"/>
    <property type="project" value="UniProtKB-UniRule"/>
</dbReference>
<keyword evidence="3 6" id="KW-0694">RNA-binding</keyword>
<dbReference type="Pfam" id="PF01248">
    <property type="entry name" value="Ribosomal_L7Ae"/>
    <property type="match status" value="1"/>
</dbReference>
<evidence type="ECO:0000313" key="9">
    <source>
        <dbReference type="Proteomes" id="UP001152759"/>
    </source>
</evidence>
<evidence type="ECO:0000256" key="1">
    <source>
        <dbReference type="ARBA" id="ARBA00004604"/>
    </source>
</evidence>
<proteinExistence type="inferred from homology"/>
<keyword evidence="9" id="KW-1185">Reference proteome</keyword>
<comment type="similarity">
    <text evidence="2 6">Belongs to the eukaryotic ribosomal protein eL8 family.</text>
</comment>
<dbReference type="GO" id="GO:0003723">
    <property type="term" value="F:RNA binding"/>
    <property type="evidence" value="ECO:0007669"/>
    <property type="project" value="UniProtKB-UniRule"/>
</dbReference>
<comment type="subcellular location">
    <subcellularLocation>
        <location evidence="1 6">Nucleus</location>
        <location evidence="1 6">Nucleolus</location>
    </subcellularLocation>
</comment>
<dbReference type="PRINTS" id="PR00883">
    <property type="entry name" value="NUCLEARHMG"/>
</dbReference>
<dbReference type="AlphaFoldDB" id="A0A9P0ADH8"/>
<keyword evidence="5 6" id="KW-0687">Ribonucleoprotein</keyword>
<organism evidence="8 9">
    <name type="scientific">Bemisia tabaci</name>
    <name type="common">Sweetpotato whitefly</name>
    <name type="synonym">Aleurodes tabaci</name>
    <dbReference type="NCBI Taxonomy" id="7038"/>
    <lineage>
        <taxon>Eukaryota</taxon>
        <taxon>Metazoa</taxon>
        <taxon>Ecdysozoa</taxon>
        <taxon>Arthropoda</taxon>
        <taxon>Hexapoda</taxon>
        <taxon>Insecta</taxon>
        <taxon>Pterygota</taxon>
        <taxon>Neoptera</taxon>
        <taxon>Paraneoptera</taxon>
        <taxon>Hemiptera</taxon>
        <taxon>Sternorrhyncha</taxon>
        <taxon>Aleyrodoidea</taxon>
        <taxon>Aleyrodidae</taxon>
        <taxon>Aleyrodinae</taxon>
        <taxon>Bemisia</taxon>
    </lineage>
</organism>
<dbReference type="OrthoDB" id="5364946at2759"/>
<gene>
    <name evidence="8" type="ORF">BEMITA_LOCUS8273</name>
</gene>
<sequence length="146" mass="16534">MGVEKVEDTQDTETSYEEACKFVNAIAQPLASKKVAKKIYKLIKKASKQKLAFAGLKEVQKRLRKDEKGVVILAGDITPVDIISHIPGVCELKSIPYCYTPSRKDLGTAMGVFRWTAMVLVKPHPDYQELYDEIYEIFKNLNLQLI</sequence>
<reference evidence="8" key="1">
    <citation type="submission" date="2021-12" db="EMBL/GenBank/DDBJ databases">
        <authorList>
            <person name="King R."/>
        </authorList>
    </citation>
    <scope>NUCLEOTIDE SEQUENCE</scope>
</reference>
<evidence type="ECO:0000256" key="6">
    <source>
        <dbReference type="RuleBase" id="RU366039"/>
    </source>
</evidence>
<dbReference type="InterPro" id="IPR018492">
    <property type="entry name" value="Ribosomal_eL8/Nhp2"/>
</dbReference>
<dbReference type="SUPFAM" id="SSF55315">
    <property type="entry name" value="L30e-like"/>
    <property type="match status" value="1"/>
</dbReference>
<comment type="function">
    <text evidence="6">Common component of the spliceosome and rRNA processing machinery.</text>
</comment>
<dbReference type="GO" id="GO:0000398">
    <property type="term" value="P:mRNA splicing, via spliceosome"/>
    <property type="evidence" value="ECO:0007669"/>
    <property type="project" value="UniProtKB-UniRule"/>
</dbReference>
<dbReference type="Proteomes" id="UP001152759">
    <property type="component" value="Chromosome 4"/>
</dbReference>
<evidence type="ECO:0000256" key="3">
    <source>
        <dbReference type="ARBA" id="ARBA00022884"/>
    </source>
</evidence>
<keyword evidence="4 6" id="KW-0539">Nucleus</keyword>
<dbReference type="EMBL" id="OU963865">
    <property type="protein sequence ID" value="CAH0389443.1"/>
    <property type="molecule type" value="Genomic_DNA"/>
</dbReference>
<dbReference type="InterPro" id="IPR004038">
    <property type="entry name" value="Ribosomal_eL8/eL30/eS12/Gad45"/>
</dbReference>
<evidence type="ECO:0000313" key="8">
    <source>
        <dbReference type="EMBL" id="CAH0389443.1"/>
    </source>
</evidence>
<dbReference type="InterPro" id="IPR050257">
    <property type="entry name" value="eL8/uL1-like"/>
</dbReference>
<feature type="domain" description="Ribosomal protein eL8/eL30/eS12/Gadd45" evidence="7">
    <location>
        <begin position="37"/>
        <end position="130"/>
    </location>
</feature>
<comment type="function">
    <text evidence="6">Required for ribosome biogenesis. Part of a complex which catalyzes pseudouridylation of rRNA. This involves the isomerization of uridine such that the ribose is subsequently attached to C5, instead of the normal N1. Pseudouridine ('psi') residues may serve to stabilize the conformation of rRNAs.</text>
</comment>
<accession>A0A9P0ADH8</accession>
<dbReference type="PRINTS" id="PR00881">
    <property type="entry name" value="L7ARS6FAMILY"/>
</dbReference>
<evidence type="ECO:0000259" key="7">
    <source>
        <dbReference type="Pfam" id="PF01248"/>
    </source>
</evidence>
<dbReference type="KEGG" id="btab:109040997"/>
<name>A0A9P0ADH8_BEMTA</name>
<dbReference type="PANTHER" id="PTHR23105">
    <property type="entry name" value="RIBOSOMAL PROTEIN L7AE FAMILY MEMBER"/>
    <property type="match status" value="1"/>
</dbReference>
<evidence type="ECO:0000256" key="4">
    <source>
        <dbReference type="ARBA" id="ARBA00023242"/>
    </source>
</evidence>
<protein>
    <recommendedName>
        <fullName evidence="6">H/ACA ribonucleoprotein complex subunit 2</fullName>
    </recommendedName>
    <alternativeName>
        <fullName evidence="6">Nucleolar protein family A member 2</fullName>
    </alternativeName>
</protein>
<evidence type="ECO:0000256" key="2">
    <source>
        <dbReference type="ARBA" id="ARBA00007337"/>
    </source>
</evidence>
<evidence type="ECO:0000256" key="5">
    <source>
        <dbReference type="ARBA" id="ARBA00023274"/>
    </source>
</evidence>